<name>A0ABR9TMU0_9FLAO</name>
<evidence type="ECO:0000313" key="2">
    <source>
        <dbReference type="Proteomes" id="UP000640614"/>
    </source>
</evidence>
<proteinExistence type="predicted"/>
<organism evidence="1 2">
    <name type="scientific">Flavobacterium hungaricum</name>
    <dbReference type="NCBI Taxonomy" id="2082725"/>
    <lineage>
        <taxon>Bacteria</taxon>
        <taxon>Pseudomonadati</taxon>
        <taxon>Bacteroidota</taxon>
        <taxon>Flavobacteriia</taxon>
        <taxon>Flavobacteriales</taxon>
        <taxon>Flavobacteriaceae</taxon>
        <taxon>Flavobacterium</taxon>
    </lineage>
</organism>
<dbReference type="EMBL" id="PRDM01000003">
    <property type="protein sequence ID" value="MBE8725962.1"/>
    <property type="molecule type" value="Genomic_DNA"/>
</dbReference>
<accession>A0ABR9TMU0</accession>
<gene>
    <name evidence="1" type="ORF">C4F50_13565</name>
</gene>
<keyword evidence="2" id="KW-1185">Reference proteome</keyword>
<dbReference type="Proteomes" id="UP000640614">
    <property type="component" value="Unassembled WGS sequence"/>
</dbReference>
<comment type="caution">
    <text evidence="1">The sequence shown here is derived from an EMBL/GenBank/DDBJ whole genome shotgun (WGS) entry which is preliminary data.</text>
</comment>
<sequence>MTVNSLRLPAVTYSCLYKNYGRAIPFEELCEYISASFKEDELASGIFSTEREYQTRIMDTLVFLSDLKLIILNQLTDESCINLSILN</sequence>
<protein>
    <submittedName>
        <fullName evidence="1">Uncharacterized protein</fullName>
    </submittedName>
</protein>
<evidence type="ECO:0000313" key="1">
    <source>
        <dbReference type="EMBL" id="MBE8725962.1"/>
    </source>
</evidence>
<dbReference type="RefSeq" id="WP_194139167.1">
    <property type="nucleotide sequence ID" value="NZ_PRDM01000003.1"/>
</dbReference>
<reference evidence="1 2" key="1">
    <citation type="submission" date="2018-07" db="EMBL/GenBank/DDBJ databases">
        <title>Genome assembly of strain KB82.</title>
        <authorList>
            <person name="Kukolya J."/>
            <person name="Horvath B."/>
            <person name="Nagy I."/>
            <person name="Toth A."/>
        </authorList>
    </citation>
    <scope>NUCLEOTIDE SEQUENCE [LARGE SCALE GENOMIC DNA]</scope>
    <source>
        <strain evidence="1 2">Kb82</strain>
    </source>
</reference>